<dbReference type="WBParaSite" id="ALUE_0001716401-mRNA-1">
    <property type="protein sequence ID" value="ALUE_0001716401-mRNA-1"/>
    <property type="gene ID" value="ALUE_0001716401"/>
</dbReference>
<dbReference type="AlphaFoldDB" id="A0A0M3IFY7"/>
<name>A0A0M3IFY7_ASCLU</name>
<keyword evidence="2" id="KW-1185">Reference proteome</keyword>
<dbReference type="PANTHER" id="PTHR31063:SF4">
    <property type="entry name" value="IBR DOMAIN-CONTAINING PROTEIN"/>
    <property type="match status" value="1"/>
</dbReference>
<evidence type="ECO:0000313" key="2">
    <source>
        <dbReference type="Proteomes" id="UP000036681"/>
    </source>
</evidence>
<feature type="compositionally biased region" description="Acidic residues" evidence="1">
    <location>
        <begin position="209"/>
        <end position="227"/>
    </location>
</feature>
<organism evidence="2 3">
    <name type="scientific">Ascaris lumbricoides</name>
    <name type="common">Giant roundworm</name>
    <dbReference type="NCBI Taxonomy" id="6252"/>
    <lineage>
        <taxon>Eukaryota</taxon>
        <taxon>Metazoa</taxon>
        <taxon>Ecdysozoa</taxon>
        <taxon>Nematoda</taxon>
        <taxon>Chromadorea</taxon>
        <taxon>Rhabditida</taxon>
        <taxon>Spirurina</taxon>
        <taxon>Ascaridomorpha</taxon>
        <taxon>Ascaridoidea</taxon>
        <taxon>Ascarididae</taxon>
        <taxon>Ascaris</taxon>
    </lineage>
</organism>
<reference evidence="3" key="1">
    <citation type="submission" date="2017-02" db="UniProtKB">
        <authorList>
            <consortium name="WormBaseParasite"/>
        </authorList>
    </citation>
    <scope>IDENTIFICATION</scope>
</reference>
<dbReference type="PANTHER" id="PTHR31063">
    <property type="entry name" value="PROTEIN CBG08668"/>
    <property type="match status" value="1"/>
</dbReference>
<accession>A0A0M3IFY7</accession>
<dbReference type="CDD" id="cd20335">
    <property type="entry name" value="BRcat_RBR"/>
    <property type="match status" value="1"/>
</dbReference>
<sequence>MDDVTEGFPFDDRKEGLIKGNSKSKRRVLRNAKNDFTIVKTINAKNIKFIEDEKGDAATEDLCPGVVYSMNRRERWNRLSADSVLIDAATKNISVGVLERWNTGKEGNQLASAYHRVSDGCITTRKAHHLSANANTLVEKPRPKHHGSRAKRELAAAVEAGIVDEQNEIPDVTYSISRTHPSIMKWKIVNNKGPKVTTKKRMKPIYDSVDEEDEDVSESDVEEENNENEMQRERIRSYDISEFVHQPHSCAVFIEAPSIESLQSTVTSSSVVAPFELVTFPKEVREKSLVLRMLVKLNKWSNFDFAREAKELAISGQYSFTWLTHNGGSFAIDLTAAIIGHSQLVPHLIATFERPIDDSMSIRLNGGFSLEIPRRQVIAKLLNSEAKSLTSMIESVVTCATKWRDREFYRSLERFAMPALKRKDVIEITEPFPYSRMYQSEVLLGALNIIPLEKMVAVVCEEQEASRTKENFEAIGTTYVCIKKRNKEEIRSCPLCLEAGVVSSGPCSSLCCSACATCFCVECEGIPHWPLTCGQFEEWTEKFDPQ</sequence>
<proteinExistence type="predicted"/>
<protein>
    <submittedName>
        <fullName evidence="3">RING-type domain-containing protein</fullName>
    </submittedName>
</protein>
<evidence type="ECO:0000256" key="1">
    <source>
        <dbReference type="SAM" id="MobiDB-lite"/>
    </source>
</evidence>
<evidence type="ECO:0000313" key="3">
    <source>
        <dbReference type="WBParaSite" id="ALUE_0001716401-mRNA-1"/>
    </source>
</evidence>
<feature type="region of interest" description="Disordered" evidence="1">
    <location>
        <begin position="209"/>
        <end position="231"/>
    </location>
</feature>
<dbReference type="Proteomes" id="UP000036681">
    <property type="component" value="Unplaced"/>
</dbReference>